<evidence type="ECO:0008006" key="7">
    <source>
        <dbReference type="Google" id="ProtNLM"/>
    </source>
</evidence>
<evidence type="ECO:0000313" key="5">
    <source>
        <dbReference type="EMBL" id="KAF1975362.1"/>
    </source>
</evidence>
<dbReference type="InterPro" id="IPR036396">
    <property type="entry name" value="Cyt_P450_sf"/>
</dbReference>
<feature type="compositionally biased region" description="Polar residues" evidence="4">
    <location>
        <begin position="13"/>
        <end position="25"/>
    </location>
</feature>
<dbReference type="OrthoDB" id="1470350at2759"/>
<feature type="non-terminal residue" evidence="5">
    <location>
        <position position="117"/>
    </location>
</feature>
<reference evidence="5" key="1">
    <citation type="journal article" date="2020" name="Stud. Mycol.">
        <title>101 Dothideomycetes genomes: a test case for predicting lifestyles and emergence of pathogens.</title>
        <authorList>
            <person name="Haridas S."/>
            <person name="Albert R."/>
            <person name="Binder M."/>
            <person name="Bloem J."/>
            <person name="Labutti K."/>
            <person name="Salamov A."/>
            <person name="Andreopoulos B."/>
            <person name="Baker S."/>
            <person name="Barry K."/>
            <person name="Bills G."/>
            <person name="Bluhm B."/>
            <person name="Cannon C."/>
            <person name="Castanera R."/>
            <person name="Culley D."/>
            <person name="Daum C."/>
            <person name="Ezra D."/>
            <person name="Gonzalez J."/>
            <person name="Henrissat B."/>
            <person name="Kuo A."/>
            <person name="Liang C."/>
            <person name="Lipzen A."/>
            <person name="Lutzoni F."/>
            <person name="Magnuson J."/>
            <person name="Mondo S."/>
            <person name="Nolan M."/>
            <person name="Ohm R."/>
            <person name="Pangilinan J."/>
            <person name="Park H.-J."/>
            <person name="Ramirez L."/>
            <person name="Alfaro M."/>
            <person name="Sun H."/>
            <person name="Tritt A."/>
            <person name="Yoshinaga Y."/>
            <person name="Zwiers L.-H."/>
            <person name="Turgeon B."/>
            <person name="Goodwin S."/>
            <person name="Spatafora J."/>
            <person name="Crous P."/>
            <person name="Grigoriev I."/>
        </authorList>
    </citation>
    <scope>NUCLEOTIDE SEQUENCE</scope>
    <source>
        <strain evidence="5">CBS 107.79</strain>
    </source>
</reference>
<comment type="similarity">
    <text evidence="3">Belongs to the cytochrome P450 family.</text>
</comment>
<evidence type="ECO:0000256" key="2">
    <source>
        <dbReference type="ARBA" id="ARBA00023004"/>
    </source>
</evidence>
<keyword evidence="1 3" id="KW-0479">Metal-binding</keyword>
<evidence type="ECO:0000313" key="6">
    <source>
        <dbReference type="Proteomes" id="UP000800036"/>
    </source>
</evidence>
<proteinExistence type="inferred from homology"/>
<feature type="compositionally biased region" description="Basic and acidic residues" evidence="4">
    <location>
        <begin position="1"/>
        <end position="10"/>
    </location>
</feature>
<dbReference type="GO" id="GO:0020037">
    <property type="term" value="F:heme binding"/>
    <property type="evidence" value="ECO:0007669"/>
    <property type="project" value="InterPro"/>
</dbReference>
<evidence type="ECO:0000256" key="1">
    <source>
        <dbReference type="ARBA" id="ARBA00022723"/>
    </source>
</evidence>
<keyword evidence="6" id="KW-1185">Reference proteome</keyword>
<name>A0A6A5VHN1_9PLEO</name>
<keyword evidence="3" id="KW-0503">Monooxygenase</keyword>
<feature type="region of interest" description="Disordered" evidence="4">
    <location>
        <begin position="1"/>
        <end position="25"/>
    </location>
</feature>
<dbReference type="AlphaFoldDB" id="A0A6A5VHN1"/>
<gene>
    <name evidence="5" type="ORF">BU23DRAFT_372740</name>
</gene>
<dbReference type="EMBL" id="ML976671">
    <property type="protein sequence ID" value="KAF1975362.1"/>
    <property type="molecule type" value="Genomic_DNA"/>
</dbReference>
<dbReference type="Gene3D" id="1.10.630.10">
    <property type="entry name" value="Cytochrome P450"/>
    <property type="match status" value="1"/>
</dbReference>
<protein>
    <recommendedName>
        <fullName evidence="7">Cytochrome P450</fullName>
    </recommendedName>
</protein>
<keyword evidence="3" id="KW-0560">Oxidoreductase</keyword>
<evidence type="ECO:0000256" key="4">
    <source>
        <dbReference type="SAM" id="MobiDB-lite"/>
    </source>
</evidence>
<feature type="non-terminal residue" evidence="5">
    <location>
        <position position="1"/>
    </location>
</feature>
<dbReference type="PROSITE" id="PS00086">
    <property type="entry name" value="CYTOCHROME_P450"/>
    <property type="match status" value="1"/>
</dbReference>
<dbReference type="InterPro" id="IPR001128">
    <property type="entry name" value="Cyt_P450"/>
</dbReference>
<dbReference type="GO" id="GO:0016705">
    <property type="term" value="F:oxidoreductase activity, acting on paired donors, with incorporation or reduction of molecular oxygen"/>
    <property type="evidence" value="ECO:0007669"/>
    <property type="project" value="InterPro"/>
</dbReference>
<keyword evidence="3" id="KW-0349">Heme</keyword>
<dbReference type="GO" id="GO:0004497">
    <property type="term" value="F:monooxygenase activity"/>
    <property type="evidence" value="ECO:0007669"/>
    <property type="project" value="UniProtKB-KW"/>
</dbReference>
<keyword evidence="2 3" id="KW-0408">Iron</keyword>
<dbReference type="SUPFAM" id="SSF48264">
    <property type="entry name" value="Cytochrome P450"/>
    <property type="match status" value="1"/>
</dbReference>
<dbReference type="GO" id="GO:0005506">
    <property type="term" value="F:iron ion binding"/>
    <property type="evidence" value="ECO:0007669"/>
    <property type="project" value="InterPro"/>
</dbReference>
<dbReference type="InterPro" id="IPR017972">
    <property type="entry name" value="Cyt_P450_CS"/>
</dbReference>
<sequence length="117" mass="13071">WGDDSFEFRPSRWSATESAPARSNSIAHVPKLEAAGSKESFLPWSSGPRVCPGMKMAQTEFLSVFYTMFSEYRAEPALEAGESLEEGLARMAAVVNDSQPRLTLQMNRPTDLKLKWV</sequence>
<dbReference type="Pfam" id="PF00067">
    <property type="entry name" value="p450"/>
    <property type="match status" value="1"/>
</dbReference>
<evidence type="ECO:0000256" key="3">
    <source>
        <dbReference type="RuleBase" id="RU000461"/>
    </source>
</evidence>
<dbReference type="Proteomes" id="UP000800036">
    <property type="component" value="Unassembled WGS sequence"/>
</dbReference>
<organism evidence="5 6">
    <name type="scientific">Bimuria novae-zelandiae CBS 107.79</name>
    <dbReference type="NCBI Taxonomy" id="1447943"/>
    <lineage>
        <taxon>Eukaryota</taxon>
        <taxon>Fungi</taxon>
        <taxon>Dikarya</taxon>
        <taxon>Ascomycota</taxon>
        <taxon>Pezizomycotina</taxon>
        <taxon>Dothideomycetes</taxon>
        <taxon>Pleosporomycetidae</taxon>
        <taxon>Pleosporales</taxon>
        <taxon>Massarineae</taxon>
        <taxon>Didymosphaeriaceae</taxon>
        <taxon>Bimuria</taxon>
    </lineage>
</organism>
<accession>A0A6A5VHN1</accession>